<protein>
    <recommendedName>
        <fullName evidence="2">BTB domain-containing protein</fullName>
    </recommendedName>
</protein>
<dbReference type="InParanoid" id="A0A0H2R784"/>
<gene>
    <name evidence="3" type="ORF">SCHPADRAFT_945471</name>
</gene>
<organism evidence="3 4">
    <name type="scientific">Schizopora paradoxa</name>
    <dbReference type="NCBI Taxonomy" id="27342"/>
    <lineage>
        <taxon>Eukaryota</taxon>
        <taxon>Fungi</taxon>
        <taxon>Dikarya</taxon>
        <taxon>Basidiomycota</taxon>
        <taxon>Agaricomycotina</taxon>
        <taxon>Agaricomycetes</taxon>
        <taxon>Hymenochaetales</taxon>
        <taxon>Schizoporaceae</taxon>
        <taxon>Schizopora</taxon>
    </lineage>
</organism>
<reference evidence="3 4" key="1">
    <citation type="submission" date="2015-04" db="EMBL/GenBank/DDBJ databases">
        <title>Complete genome sequence of Schizopora paradoxa KUC8140, a cosmopolitan wood degrader in East Asia.</title>
        <authorList>
            <consortium name="DOE Joint Genome Institute"/>
            <person name="Min B."/>
            <person name="Park H."/>
            <person name="Jang Y."/>
            <person name="Kim J.-J."/>
            <person name="Kim K.H."/>
            <person name="Pangilinan J."/>
            <person name="Lipzen A."/>
            <person name="Riley R."/>
            <person name="Grigoriev I.V."/>
            <person name="Spatafora J.W."/>
            <person name="Choi I.-G."/>
        </authorList>
    </citation>
    <scope>NUCLEOTIDE SEQUENCE [LARGE SCALE GENOMIC DNA]</scope>
    <source>
        <strain evidence="3 4">KUC8140</strain>
    </source>
</reference>
<keyword evidence="4" id="KW-1185">Reference proteome</keyword>
<evidence type="ECO:0000313" key="3">
    <source>
        <dbReference type="EMBL" id="KLO07222.1"/>
    </source>
</evidence>
<dbReference type="Proteomes" id="UP000053477">
    <property type="component" value="Unassembled WGS sequence"/>
</dbReference>
<dbReference type="InterPro" id="IPR000210">
    <property type="entry name" value="BTB/POZ_dom"/>
</dbReference>
<dbReference type="PROSITE" id="PS50097">
    <property type="entry name" value="BTB"/>
    <property type="match status" value="1"/>
</dbReference>
<dbReference type="AlphaFoldDB" id="A0A0H2R784"/>
<feature type="region of interest" description="Disordered" evidence="1">
    <location>
        <begin position="1"/>
        <end position="22"/>
    </location>
</feature>
<dbReference type="SUPFAM" id="SSF54695">
    <property type="entry name" value="POZ domain"/>
    <property type="match status" value="1"/>
</dbReference>
<dbReference type="EMBL" id="KQ086153">
    <property type="protein sequence ID" value="KLO07222.1"/>
    <property type="molecule type" value="Genomic_DNA"/>
</dbReference>
<dbReference type="Gene3D" id="3.30.710.10">
    <property type="entry name" value="Potassium Channel Kv1.1, Chain A"/>
    <property type="match status" value="1"/>
</dbReference>
<evidence type="ECO:0000256" key="1">
    <source>
        <dbReference type="SAM" id="MobiDB-lite"/>
    </source>
</evidence>
<feature type="domain" description="BTB" evidence="2">
    <location>
        <begin position="32"/>
        <end position="101"/>
    </location>
</feature>
<evidence type="ECO:0000313" key="4">
    <source>
        <dbReference type="Proteomes" id="UP000053477"/>
    </source>
</evidence>
<dbReference type="OrthoDB" id="2752332at2759"/>
<dbReference type="Pfam" id="PF00651">
    <property type="entry name" value="BTB"/>
    <property type="match status" value="1"/>
</dbReference>
<dbReference type="InterPro" id="IPR011333">
    <property type="entry name" value="SKP1/BTB/POZ_sf"/>
</dbReference>
<name>A0A0H2R784_9AGAM</name>
<dbReference type="CDD" id="cd18186">
    <property type="entry name" value="BTB_POZ_ZBTB_KLHL-like"/>
    <property type="match status" value="1"/>
</dbReference>
<accession>A0A0H2R784</accession>
<evidence type="ECO:0000259" key="2">
    <source>
        <dbReference type="PROSITE" id="PS50097"/>
    </source>
</evidence>
<proteinExistence type="predicted"/>
<sequence>MHQVEEDTDAAGGERDTATESSPYDSLWFDDGNIILSTDIHLYRVHKIVLAEHSAVFRDMFQMPSGDANEDVPTVRMAGDSDEEIKVLLLTLYNSKFKQALQDTRAHALSSVLSISSKYNFHVIRTHVLRCLDSLFPTSLEGFLSSRIHELELKNSPKLLFELLAAAHKFEIISIQPVLYYLCARFPLEAIIHLIPTLPIDCMKNLLLGRDWLCALSQHIVEQSLPSYRSGGSPLPISVRVCGVASCMETFRTLVARQFRCGLWRFFFVLDLDERGILRGINLRENGICEGCAANYLSQLDAMKEYAWSRLPQKFCHKLWEQIRLECR</sequence>